<dbReference type="AlphaFoldDB" id="A0A4C1VWT0"/>
<dbReference type="Proteomes" id="UP000299102">
    <property type="component" value="Unassembled WGS sequence"/>
</dbReference>
<name>A0A4C1VWT0_EUMVA</name>
<feature type="region of interest" description="Disordered" evidence="1">
    <location>
        <begin position="98"/>
        <end position="121"/>
    </location>
</feature>
<organism evidence="2 3">
    <name type="scientific">Eumeta variegata</name>
    <name type="common">Bagworm moth</name>
    <name type="synonym">Eumeta japonica</name>
    <dbReference type="NCBI Taxonomy" id="151549"/>
    <lineage>
        <taxon>Eukaryota</taxon>
        <taxon>Metazoa</taxon>
        <taxon>Ecdysozoa</taxon>
        <taxon>Arthropoda</taxon>
        <taxon>Hexapoda</taxon>
        <taxon>Insecta</taxon>
        <taxon>Pterygota</taxon>
        <taxon>Neoptera</taxon>
        <taxon>Endopterygota</taxon>
        <taxon>Lepidoptera</taxon>
        <taxon>Glossata</taxon>
        <taxon>Ditrysia</taxon>
        <taxon>Tineoidea</taxon>
        <taxon>Psychidae</taxon>
        <taxon>Oiketicinae</taxon>
        <taxon>Eumeta</taxon>
    </lineage>
</organism>
<reference evidence="2 3" key="1">
    <citation type="journal article" date="2019" name="Commun. Biol.">
        <title>The bagworm genome reveals a unique fibroin gene that provides high tensile strength.</title>
        <authorList>
            <person name="Kono N."/>
            <person name="Nakamura H."/>
            <person name="Ohtoshi R."/>
            <person name="Tomita M."/>
            <person name="Numata K."/>
            <person name="Arakawa K."/>
        </authorList>
    </citation>
    <scope>NUCLEOTIDE SEQUENCE [LARGE SCALE GENOMIC DNA]</scope>
</reference>
<evidence type="ECO:0000256" key="1">
    <source>
        <dbReference type="SAM" id="MobiDB-lite"/>
    </source>
</evidence>
<keyword evidence="3" id="KW-1185">Reference proteome</keyword>
<comment type="caution">
    <text evidence="2">The sequence shown here is derived from an EMBL/GenBank/DDBJ whole genome shotgun (WGS) entry which is preliminary data.</text>
</comment>
<dbReference type="OrthoDB" id="10017160at2759"/>
<accession>A0A4C1VWT0</accession>
<evidence type="ECO:0000313" key="3">
    <source>
        <dbReference type="Proteomes" id="UP000299102"/>
    </source>
</evidence>
<evidence type="ECO:0000313" key="2">
    <source>
        <dbReference type="EMBL" id="GBP42295.1"/>
    </source>
</evidence>
<protein>
    <recommendedName>
        <fullName evidence="4">Mariner Mos1 transposase</fullName>
    </recommendedName>
</protein>
<dbReference type="EMBL" id="BGZK01000415">
    <property type="protein sequence ID" value="GBP42295.1"/>
    <property type="molecule type" value="Genomic_DNA"/>
</dbReference>
<sequence>MTETDKKVSYQQIRTSLSIGVSQLHEILHENIVVRNRWIPHNLNEAQKFRRVWCKDCGRGAGGQRFEKVINSAKPFVWIGTRLGAKKNPFREYRDADRDSANKQLKFHRQSGQRPRPRARCSLKSAFV</sequence>
<evidence type="ECO:0008006" key="4">
    <source>
        <dbReference type="Google" id="ProtNLM"/>
    </source>
</evidence>
<proteinExistence type="predicted"/>
<gene>
    <name evidence="2" type="ORF">EVAR_16391_1</name>
</gene>
<feature type="compositionally biased region" description="Basic residues" evidence="1">
    <location>
        <begin position="105"/>
        <end position="121"/>
    </location>
</feature>